<feature type="domain" description="BHLH" evidence="8">
    <location>
        <begin position="578"/>
        <end position="632"/>
    </location>
</feature>
<dbReference type="Gene3D" id="4.10.280.10">
    <property type="entry name" value="Helix-loop-helix DNA-binding domain"/>
    <property type="match status" value="1"/>
</dbReference>
<dbReference type="GO" id="GO:0005634">
    <property type="term" value="C:nucleus"/>
    <property type="evidence" value="ECO:0007669"/>
    <property type="project" value="UniProtKB-SubCell"/>
</dbReference>
<dbReference type="SMART" id="SM00353">
    <property type="entry name" value="HLH"/>
    <property type="match status" value="1"/>
</dbReference>
<evidence type="ECO:0000256" key="5">
    <source>
        <dbReference type="ARBA" id="ARBA00023242"/>
    </source>
</evidence>
<proteinExistence type="predicted"/>
<dbReference type="InterPro" id="IPR011598">
    <property type="entry name" value="bHLH_dom"/>
</dbReference>
<name>A0A818VML1_9BILA</name>
<dbReference type="PANTHER" id="PTHR15741:SF37">
    <property type="entry name" value="LD38259P"/>
    <property type="match status" value="1"/>
</dbReference>
<evidence type="ECO:0000313" key="9">
    <source>
        <dbReference type="EMBL" id="CAF3711562.1"/>
    </source>
</evidence>
<gene>
    <name evidence="9" type="ORF">GRG538_LOCUS29039</name>
</gene>
<feature type="coiled-coil region" evidence="6">
    <location>
        <begin position="636"/>
        <end position="663"/>
    </location>
</feature>
<evidence type="ECO:0000256" key="3">
    <source>
        <dbReference type="ARBA" id="ARBA00023125"/>
    </source>
</evidence>
<dbReference type="PANTHER" id="PTHR15741">
    <property type="entry name" value="BASIC HELIX-LOOP-HELIX ZIP TRANSCRIPTION FACTOR"/>
    <property type="match status" value="1"/>
</dbReference>
<dbReference type="GO" id="GO:0000978">
    <property type="term" value="F:RNA polymerase II cis-regulatory region sequence-specific DNA binding"/>
    <property type="evidence" value="ECO:0007669"/>
    <property type="project" value="TreeGrafter"/>
</dbReference>
<keyword evidence="4" id="KW-0804">Transcription</keyword>
<dbReference type="CDD" id="cd11405">
    <property type="entry name" value="bHLHzip_MLXIP_like"/>
    <property type="match status" value="1"/>
</dbReference>
<evidence type="ECO:0000259" key="8">
    <source>
        <dbReference type="PROSITE" id="PS50888"/>
    </source>
</evidence>
<dbReference type="PROSITE" id="PS50888">
    <property type="entry name" value="BHLH"/>
    <property type="match status" value="1"/>
</dbReference>
<dbReference type="AlphaFoldDB" id="A0A818VML1"/>
<keyword evidence="6" id="KW-0175">Coiled coil</keyword>
<comment type="subcellular location">
    <subcellularLocation>
        <location evidence="1">Nucleus</location>
    </subcellularLocation>
</comment>
<keyword evidence="2" id="KW-0805">Transcription regulation</keyword>
<sequence length="780" mass="89114">MSRAGKRIKLEPSFRSNGSQKEDKHPLYSGQFMTSSIDNDPEPMDVPCPSPIPNATAQSLPFLNDTSQVEQEKRTEINGQFPSLYNLLRVINTGYRSNLTSPKWKNFRGPRIKCEDKIRLNNIIWRTWHQQYVRNMKKVVCQFVSPLDTLVLPTQLTQQSKQQIINSLKGEYIKWRQNSKIALRKFDNDTQSDEVKKLLGNVSQSYTPKITQNPHRNATPPPECYSLFDEFDLIEDQLLFSTTNVFNDKDAGLGGNPDLYQPVMGQCLFDFNSLLDGLDQTMMSKNFSFELIIEYSRCFLDDPFSIRYNNYNPQPLNNYQSHPDFTLNLPPQSQQSLNEFPRLVTPPTEHANLSIEHQKNILNRNTTNMNVNQLTSMNIYNNNHYEPLTPQTLPFDTYPSRTLSKSKNNNTTSKQIIPTTSNVMMSTPQTTLSYSSTLINKPTSSTLVNLLNQKRPASLLEQAVSNNSSLKEKSITPGKQARKQSQNKTQTKRLLSLNEDIQHMPNPTQTMLNFPLTRKARMQQRSTSRSISEDIPLNMPQQFNSTTSSSLTSQQKSATSGDTSFLNNDMLANTSPSSNSSCGQNAENKRRRNIKNGFESLRTLIPELCDQSNVKISKAQMLDFTANHIQRTIDLRDKMKTEVDSIQHENEQLQQKIAQYQSSLPVDGIPVIQPTRRSREASYALFHQYVAERTKKSWQFYPYSLILKRIFDTFQNTVTCDSPEEFTRSLNEWKTNSLNLAQLRQAASQAVIDMGRVTSIITSPERVPDECVRLAANDSQ</sequence>
<dbReference type="InterPro" id="IPR052207">
    <property type="entry name" value="Max-like/E-box_TFs"/>
</dbReference>
<dbReference type="Pfam" id="PF00010">
    <property type="entry name" value="HLH"/>
    <property type="match status" value="1"/>
</dbReference>
<dbReference type="EMBL" id="CAJNYT010005076">
    <property type="protein sequence ID" value="CAF3711562.1"/>
    <property type="molecule type" value="Genomic_DNA"/>
</dbReference>
<dbReference type="CDD" id="cd21739">
    <property type="entry name" value="NES2-NLS_ChREBP-like"/>
    <property type="match status" value="1"/>
</dbReference>
<evidence type="ECO:0000313" key="10">
    <source>
        <dbReference type="Proteomes" id="UP000663872"/>
    </source>
</evidence>
<reference evidence="9" key="1">
    <citation type="submission" date="2021-02" db="EMBL/GenBank/DDBJ databases">
        <authorList>
            <person name="Nowell W R."/>
        </authorList>
    </citation>
    <scope>NUCLEOTIDE SEQUENCE</scope>
</reference>
<feature type="region of interest" description="Disordered" evidence="7">
    <location>
        <begin position="1"/>
        <end position="40"/>
    </location>
</feature>
<protein>
    <recommendedName>
        <fullName evidence="8">BHLH domain-containing protein</fullName>
    </recommendedName>
</protein>
<feature type="region of interest" description="Disordered" evidence="7">
    <location>
        <begin position="465"/>
        <end position="490"/>
    </location>
</feature>
<keyword evidence="3" id="KW-0238">DNA-binding</keyword>
<dbReference type="InterPro" id="IPR036638">
    <property type="entry name" value="HLH_DNA-bd_sf"/>
</dbReference>
<evidence type="ECO:0000256" key="2">
    <source>
        <dbReference type="ARBA" id="ARBA00023015"/>
    </source>
</evidence>
<comment type="caution">
    <text evidence="9">The sequence shown here is derived from an EMBL/GenBank/DDBJ whole genome shotgun (WGS) entry which is preliminary data.</text>
</comment>
<dbReference type="SUPFAM" id="SSF47459">
    <property type="entry name" value="HLH, helix-loop-helix DNA-binding domain"/>
    <property type="match status" value="1"/>
</dbReference>
<evidence type="ECO:0000256" key="7">
    <source>
        <dbReference type="SAM" id="MobiDB-lite"/>
    </source>
</evidence>
<evidence type="ECO:0000256" key="4">
    <source>
        <dbReference type="ARBA" id="ARBA00023163"/>
    </source>
</evidence>
<feature type="compositionally biased region" description="Polar residues" evidence="7">
    <location>
        <begin position="561"/>
        <end position="586"/>
    </location>
</feature>
<feature type="compositionally biased region" description="Low complexity" evidence="7">
    <location>
        <begin position="541"/>
        <end position="560"/>
    </location>
</feature>
<dbReference type="GO" id="GO:0000981">
    <property type="term" value="F:DNA-binding transcription factor activity, RNA polymerase II-specific"/>
    <property type="evidence" value="ECO:0007669"/>
    <property type="project" value="TreeGrafter"/>
</dbReference>
<dbReference type="Proteomes" id="UP000663872">
    <property type="component" value="Unassembled WGS sequence"/>
</dbReference>
<dbReference type="GO" id="GO:0046983">
    <property type="term" value="F:protein dimerization activity"/>
    <property type="evidence" value="ECO:0007669"/>
    <property type="project" value="InterPro"/>
</dbReference>
<keyword evidence="5" id="KW-0539">Nucleus</keyword>
<organism evidence="9 10">
    <name type="scientific">Rotaria socialis</name>
    <dbReference type="NCBI Taxonomy" id="392032"/>
    <lineage>
        <taxon>Eukaryota</taxon>
        <taxon>Metazoa</taxon>
        <taxon>Spiralia</taxon>
        <taxon>Gnathifera</taxon>
        <taxon>Rotifera</taxon>
        <taxon>Eurotatoria</taxon>
        <taxon>Bdelloidea</taxon>
        <taxon>Philodinida</taxon>
        <taxon>Philodinidae</taxon>
        <taxon>Rotaria</taxon>
    </lineage>
</organism>
<evidence type="ECO:0000256" key="1">
    <source>
        <dbReference type="ARBA" id="ARBA00004123"/>
    </source>
</evidence>
<evidence type="ECO:0000256" key="6">
    <source>
        <dbReference type="SAM" id="Coils"/>
    </source>
</evidence>
<accession>A0A818VML1</accession>
<feature type="region of interest" description="Disordered" evidence="7">
    <location>
        <begin position="519"/>
        <end position="591"/>
    </location>
</feature>